<dbReference type="Proteomes" id="UP000503464">
    <property type="component" value="Chromosome"/>
</dbReference>
<dbReference type="NCBIfam" id="NF008549">
    <property type="entry name" value="PRK11476.1"/>
    <property type="match status" value="1"/>
</dbReference>
<evidence type="ECO:0000313" key="4">
    <source>
        <dbReference type="Proteomes" id="UP000503464"/>
    </source>
</evidence>
<dbReference type="Gene3D" id="1.10.10.10">
    <property type="entry name" value="Winged helix-like DNA-binding domain superfamily/Winged helix DNA-binding domain"/>
    <property type="match status" value="1"/>
</dbReference>
<dbReference type="AlphaFoldDB" id="A0A1Q5V719"/>
<sequence length="131" mass="15104">MNDKCIDKPLYLLIADWVMAQNRWISAKEIACEFNIDPCKAINTVSYILADVEEIECETKTMPTQLKGRGCQCQRLLKVSSIDKQLYARLESSSEVKNVFHISSPRLAAVPPGELNQEQKWQWMLSKTQRR</sequence>
<dbReference type="Proteomes" id="UP001224622">
    <property type="component" value="Unassembled WGS sequence"/>
</dbReference>
<reference evidence="3 6" key="3">
    <citation type="submission" date="2023-08" db="EMBL/GenBank/DDBJ databases">
        <title>Complete Genome and Methylome dissection of Serratia fonticola NEB369.</title>
        <authorList>
            <person name="Fomenkov A."/>
            <person name="Roberts R.D."/>
        </authorList>
    </citation>
    <scope>NUCLEOTIDE SEQUENCE [LARGE SCALE GENOMIC DNA]</scope>
    <source>
        <strain evidence="3 6">NEB369</strain>
    </source>
</reference>
<evidence type="ECO:0000313" key="6">
    <source>
        <dbReference type="Proteomes" id="UP001235341"/>
    </source>
</evidence>
<dbReference type="RefSeq" id="WP_024528109.1">
    <property type="nucleotide sequence ID" value="NZ_CAMKUK010000001.1"/>
</dbReference>
<name>A0A1Q5V719_SERFO</name>
<reference evidence="4" key="1">
    <citation type="submission" date="2020-03" db="EMBL/GenBank/DDBJ databases">
        <title>Genome sequences of seven Enterobacteriaceae strains isolated from Canadian wastewater treatment facilities.</title>
        <authorList>
            <person name="Huang H."/>
            <person name="Chmara J.T."/>
            <person name="Duceppe M.-O."/>
        </authorList>
    </citation>
    <scope>NUCLEOTIDE SEQUENCE [LARGE SCALE GENOMIC DNA]</scope>
    <source>
        <strain evidence="4">Biosolid 3</strain>
    </source>
</reference>
<dbReference type="InterPro" id="IPR020357">
    <property type="entry name" value="Tscrpt_reg_CaiF/GrlA"/>
</dbReference>
<evidence type="ECO:0000313" key="2">
    <source>
        <dbReference type="EMBL" id="QKJ58544.1"/>
    </source>
</evidence>
<reference evidence="1" key="4">
    <citation type="submission" date="2023-08" db="EMBL/GenBank/DDBJ databases">
        <title>The Comparative Genomic Analysis of Yersiniaceae from Polar Regions.</title>
        <authorList>
            <person name="Goncharov A."/>
            <person name="Aslanov B."/>
            <person name="Kolodzhieva V."/>
            <person name="Azarov D."/>
            <person name="Mochov A."/>
            <person name="Lebedeva E."/>
        </authorList>
    </citation>
    <scope>NUCLEOTIDE SEQUENCE</scope>
    <source>
        <strain evidence="1">Vf</strain>
    </source>
</reference>
<organism evidence="1 5">
    <name type="scientific">Serratia fonticola</name>
    <dbReference type="NCBI Taxonomy" id="47917"/>
    <lineage>
        <taxon>Bacteria</taxon>
        <taxon>Pseudomonadati</taxon>
        <taxon>Pseudomonadota</taxon>
        <taxon>Gammaproteobacteria</taxon>
        <taxon>Enterobacterales</taxon>
        <taxon>Yersiniaceae</taxon>
        <taxon>Serratia</taxon>
    </lineage>
</organism>
<evidence type="ECO:0000313" key="1">
    <source>
        <dbReference type="EMBL" id="MDQ9125816.1"/>
    </source>
</evidence>
<keyword evidence="6" id="KW-1185">Reference proteome</keyword>
<dbReference type="Pfam" id="PF07180">
    <property type="entry name" value="CaiF_GrlA"/>
    <property type="match status" value="1"/>
</dbReference>
<dbReference type="EMBL" id="CP133586">
    <property type="protein sequence ID" value="WMT13010.1"/>
    <property type="molecule type" value="Genomic_DNA"/>
</dbReference>
<dbReference type="GO" id="GO:0006351">
    <property type="term" value="P:DNA-templated transcription"/>
    <property type="evidence" value="ECO:0007669"/>
    <property type="project" value="InterPro"/>
</dbReference>
<dbReference type="EMBL" id="CP054160">
    <property type="protein sequence ID" value="QKJ58544.1"/>
    <property type="molecule type" value="Genomic_DNA"/>
</dbReference>
<proteinExistence type="predicted"/>
<dbReference type="InterPro" id="IPR036388">
    <property type="entry name" value="WH-like_DNA-bd_sf"/>
</dbReference>
<accession>A0A1Q5V719</accession>
<dbReference type="Proteomes" id="UP001235341">
    <property type="component" value="Chromosome"/>
</dbReference>
<evidence type="ECO:0000313" key="3">
    <source>
        <dbReference type="EMBL" id="WMT13010.1"/>
    </source>
</evidence>
<reference evidence="2" key="2">
    <citation type="submission" date="2022-06" db="EMBL/GenBank/DDBJ databases">
        <title>Genome sequences of seven Enterobacteriaceae strains isolated from Canadian wastewater treatment facilities.</title>
        <authorList>
            <person name="Huang H."/>
            <person name="Chmara J.T."/>
            <person name="Duceppe M.-O."/>
        </authorList>
    </citation>
    <scope>NUCLEOTIDE SEQUENCE</scope>
    <source>
        <strain evidence="2">HH13</strain>
    </source>
</reference>
<gene>
    <name evidence="1" type="primary">caiF</name>
    <name evidence="2" type="ORF">G9399_09385</name>
    <name evidence="1" type="ORF">RDT67_05145</name>
    <name evidence="3" type="ORF">RFB13_17405</name>
</gene>
<dbReference type="EMBL" id="JAVIGA010000003">
    <property type="protein sequence ID" value="MDQ9125816.1"/>
    <property type="molecule type" value="Genomic_DNA"/>
</dbReference>
<protein>
    <submittedName>
        <fullName evidence="1">Carnitine metabolism transcriptional regulator CaiF</fullName>
    </submittedName>
</protein>
<evidence type="ECO:0000313" key="5">
    <source>
        <dbReference type="Proteomes" id="UP001224622"/>
    </source>
</evidence>